<evidence type="ECO:0000256" key="3">
    <source>
        <dbReference type="SAM" id="MobiDB-lite"/>
    </source>
</evidence>
<gene>
    <name evidence="4" type="primary">IFT43</name>
</gene>
<dbReference type="EMBL" id="HACA01008515">
    <property type="protein sequence ID" value="CDW25876.1"/>
    <property type="molecule type" value="Transcribed_RNA"/>
</dbReference>
<keyword evidence="4" id="KW-0969">Cilium</keyword>
<evidence type="ECO:0000256" key="2">
    <source>
        <dbReference type="ARBA" id="ARBA00022794"/>
    </source>
</evidence>
<dbReference type="InterPro" id="IPR029302">
    <property type="entry name" value="IFT43"/>
</dbReference>
<dbReference type="GO" id="GO:0030991">
    <property type="term" value="C:intraciliary transport particle A"/>
    <property type="evidence" value="ECO:0007669"/>
    <property type="project" value="InterPro"/>
</dbReference>
<dbReference type="GO" id="GO:0005929">
    <property type="term" value="C:cilium"/>
    <property type="evidence" value="ECO:0007669"/>
    <property type="project" value="TreeGrafter"/>
</dbReference>
<dbReference type="OMA" id="NHINRDH"/>
<feature type="region of interest" description="Disordered" evidence="3">
    <location>
        <begin position="62"/>
        <end position="97"/>
    </location>
</feature>
<feature type="compositionally biased region" description="Basic residues" evidence="3">
    <location>
        <begin position="80"/>
        <end position="91"/>
    </location>
</feature>
<proteinExistence type="inferred from homology"/>
<dbReference type="AlphaFoldDB" id="A0A0K2TK59"/>
<dbReference type="Pfam" id="PF15305">
    <property type="entry name" value="IFT43"/>
    <property type="match status" value="1"/>
</dbReference>
<name>A0A0K2TK59_LEPSM</name>
<accession>A0A0K2TK59</accession>
<keyword evidence="4" id="KW-0966">Cell projection</keyword>
<dbReference type="OrthoDB" id="206950at2759"/>
<dbReference type="PANTHER" id="PTHR33724">
    <property type="entry name" value="INTRAFLAGELLAR TRANSPORT PROTEIN 43 HOMOLOG"/>
    <property type="match status" value="1"/>
</dbReference>
<organism evidence="4">
    <name type="scientific">Lepeophtheirus salmonis</name>
    <name type="common">Salmon louse</name>
    <name type="synonym">Caligus salmonis</name>
    <dbReference type="NCBI Taxonomy" id="72036"/>
    <lineage>
        <taxon>Eukaryota</taxon>
        <taxon>Metazoa</taxon>
        <taxon>Ecdysozoa</taxon>
        <taxon>Arthropoda</taxon>
        <taxon>Crustacea</taxon>
        <taxon>Multicrustacea</taxon>
        <taxon>Hexanauplia</taxon>
        <taxon>Copepoda</taxon>
        <taxon>Siphonostomatoida</taxon>
        <taxon>Caligidae</taxon>
        <taxon>Lepeophtheirus</taxon>
    </lineage>
</organism>
<keyword evidence="2" id="KW-0970">Cilium biogenesis/degradation</keyword>
<protein>
    <submittedName>
        <fullName evidence="4">Intraflagellar transport 43 homolog (Chlamydomonas) [Bos taurus]</fullName>
    </submittedName>
</protein>
<evidence type="ECO:0000313" key="4">
    <source>
        <dbReference type="EMBL" id="CDW25876.1"/>
    </source>
</evidence>
<sequence length="220" mass="24641">MGELDMDLSLSPIRKVNAKQGRRADKLTSAFDEVHSNKNAFQSIKPKDLFATDQSAIVEAAGRRRNGHGVWEQESTSRAKSSHTGRPKTSKNKNGNYYDDDDVIPIIPDLEEVQEEDLVARVAEAPTVNVNRVADYNELDSDLLKHAAFATLDEIDLRALTRSMAPESALKESDEEWTWDTLFANVGGELQEECVSEDVEEEEGKTLLERPFTAFNKFPV</sequence>
<reference evidence="4" key="1">
    <citation type="submission" date="2014-05" db="EMBL/GenBank/DDBJ databases">
        <authorList>
            <person name="Chronopoulou M."/>
        </authorList>
    </citation>
    <scope>NUCLEOTIDE SEQUENCE</scope>
    <source>
        <tissue evidence="4">Whole organism</tissue>
    </source>
</reference>
<dbReference type="GO" id="GO:0035721">
    <property type="term" value="P:intraciliary retrograde transport"/>
    <property type="evidence" value="ECO:0007669"/>
    <property type="project" value="TreeGrafter"/>
</dbReference>
<comment type="similarity">
    <text evidence="1">Belongs to the IFT43 family.</text>
</comment>
<evidence type="ECO:0000256" key="1">
    <source>
        <dbReference type="ARBA" id="ARBA00007563"/>
    </source>
</evidence>
<dbReference type="PANTHER" id="PTHR33724:SF1">
    <property type="entry name" value="INTRAFLAGELLAR TRANSPORT PROTEIN 43 HOMOLOG"/>
    <property type="match status" value="1"/>
</dbReference>
<keyword evidence="4" id="KW-0282">Flagellum</keyword>